<evidence type="ECO:0000256" key="6">
    <source>
        <dbReference type="PIRSR" id="PIRSR601461-2"/>
    </source>
</evidence>
<keyword evidence="3 7" id="KW-0064">Aspartyl protease</keyword>
<dbReference type="PROSITE" id="PS00141">
    <property type="entry name" value="ASP_PROTEASE"/>
    <property type="match status" value="1"/>
</dbReference>
<dbReference type="PRINTS" id="PR00792">
    <property type="entry name" value="PEPSIN"/>
</dbReference>
<accession>A0AAD4L3D7</accession>
<dbReference type="InterPro" id="IPR001969">
    <property type="entry name" value="Aspartic_peptidase_AS"/>
</dbReference>
<comment type="caution">
    <text evidence="10">The sequence shown here is derived from an EMBL/GenBank/DDBJ whole genome shotgun (WGS) entry which is preliminary data.</text>
</comment>
<comment type="similarity">
    <text evidence="1 7">Belongs to the peptidase A1 family.</text>
</comment>
<sequence>MYLSTTLIIVALSFFVEAAPRSLRSGFAIPISKRTRLHDANGFIDIAKLQRGVRHSITKYYLGFQAYQQNTGTRHPSAPLVKRSEKRGAGHETIVEPYWYGSIFVGTPPKTFTVNFDTGSSDLFLPSSTCDSSCNGHILYDTSESSTAYDSEAPFVLQYGDGSAVRGTLYTDDVSMGGYAAKNQTFGGATSYADGFTYPGWLPDGLLGLGFPTLSGYGAMPLFHNLVAQGILPTNSFGLCPSELYIGGINDQLYKGDFTYVPVTQEGYWQTNTDGIYLGGQKIAGTTNTIIDSGTAMILGDSKTVQAFYDQIPGSYPTGDGYYSVPCSFDSEISFQFGTSNFTLQPRTFNLGTHSDDPKACVGGIVANDDFGFWILGDVFLENVYTEFDVGNMRIGFALPA</sequence>
<proteinExistence type="inferred from homology"/>
<dbReference type="AlphaFoldDB" id="A0AAD4L3D7"/>
<dbReference type="EMBL" id="JAKELL010000216">
    <property type="protein sequence ID" value="KAH8978614.1"/>
    <property type="molecule type" value="Genomic_DNA"/>
</dbReference>
<feature type="domain" description="Peptidase A1" evidence="9">
    <location>
        <begin position="99"/>
        <end position="398"/>
    </location>
</feature>
<evidence type="ECO:0000256" key="7">
    <source>
        <dbReference type="RuleBase" id="RU000454"/>
    </source>
</evidence>
<evidence type="ECO:0000313" key="11">
    <source>
        <dbReference type="Proteomes" id="UP001201163"/>
    </source>
</evidence>
<keyword evidence="11" id="KW-1185">Reference proteome</keyword>
<evidence type="ECO:0000256" key="3">
    <source>
        <dbReference type="ARBA" id="ARBA00022750"/>
    </source>
</evidence>
<dbReference type="InterPro" id="IPR033121">
    <property type="entry name" value="PEPTIDASE_A1"/>
</dbReference>
<evidence type="ECO:0000256" key="2">
    <source>
        <dbReference type="ARBA" id="ARBA00022670"/>
    </source>
</evidence>
<feature type="active site" evidence="5">
    <location>
        <position position="292"/>
    </location>
</feature>
<evidence type="ECO:0000256" key="5">
    <source>
        <dbReference type="PIRSR" id="PIRSR601461-1"/>
    </source>
</evidence>
<dbReference type="PROSITE" id="PS51767">
    <property type="entry name" value="PEPTIDASE_A1"/>
    <property type="match status" value="1"/>
</dbReference>
<evidence type="ECO:0000256" key="8">
    <source>
        <dbReference type="SAM" id="SignalP"/>
    </source>
</evidence>
<dbReference type="GO" id="GO:0004190">
    <property type="term" value="F:aspartic-type endopeptidase activity"/>
    <property type="evidence" value="ECO:0007669"/>
    <property type="project" value="UniProtKB-KW"/>
</dbReference>
<reference evidence="10" key="1">
    <citation type="submission" date="2022-01" db="EMBL/GenBank/DDBJ databases">
        <title>Comparative genomics reveals a dynamic genome evolution in the ectomycorrhizal milk-cap (Lactarius) mushrooms.</title>
        <authorList>
            <consortium name="DOE Joint Genome Institute"/>
            <person name="Lebreton A."/>
            <person name="Tang N."/>
            <person name="Kuo A."/>
            <person name="LaButti K."/>
            <person name="Drula E."/>
            <person name="Barry K."/>
            <person name="Clum A."/>
            <person name="Lipzen A."/>
            <person name="Mousain D."/>
            <person name="Ng V."/>
            <person name="Wang R."/>
            <person name="Wang X."/>
            <person name="Dai Y."/>
            <person name="Henrissat B."/>
            <person name="Grigoriev I.V."/>
            <person name="Guerin-Laguette A."/>
            <person name="Yu F."/>
            <person name="Martin F.M."/>
        </authorList>
    </citation>
    <scope>NUCLEOTIDE SEQUENCE</scope>
    <source>
        <strain evidence="10">QP</strain>
    </source>
</reference>
<feature type="chain" id="PRO_5042080314" evidence="8">
    <location>
        <begin position="19"/>
        <end position="401"/>
    </location>
</feature>
<dbReference type="SUPFAM" id="SSF50630">
    <property type="entry name" value="Acid proteases"/>
    <property type="match status" value="1"/>
</dbReference>
<feature type="signal peptide" evidence="8">
    <location>
        <begin position="1"/>
        <end position="18"/>
    </location>
</feature>
<protein>
    <submittedName>
        <fullName evidence="10">Acid protease</fullName>
    </submittedName>
</protein>
<keyword evidence="8" id="KW-0732">Signal</keyword>
<dbReference type="InterPro" id="IPR034164">
    <property type="entry name" value="Pepsin-like_dom"/>
</dbReference>
<dbReference type="PANTHER" id="PTHR47966:SF51">
    <property type="entry name" value="BETA-SITE APP-CLEAVING ENZYME, ISOFORM A-RELATED"/>
    <property type="match status" value="1"/>
</dbReference>
<dbReference type="InterPro" id="IPR021109">
    <property type="entry name" value="Peptidase_aspartic_dom_sf"/>
</dbReference>
<keyword evidence="2 7" id="KW-0645">Protease</keyword>
<evidence type="ECO:0000313" key="10">
    <source>
        <dbReference type="EMBL" id="KAH8978614.1"/>
    </source>
</evidence>
<evidence type="ECO:0000256" key="1">
    <source>
        <dbReference type="ARBA" id="ARBA00007447"/>
    </source>
</evidence>
<gene>
    <name evidence="10" type="ORF">EDB92DRAFT_1937522</name>
</gene>
<dbReference type="Pfam" id="PF00026">
    <property type="entry name" value="Asp"/>
    <property type="match status" value="1"/>
</dbReference>
<dbReference type="GO" id="GO:0006508">
    <property type="term" value="P:proteolysis"/>
    <property type="evidence" value="ECO:0007669"/>
    <property type="project" value="UniProtKB-KW"/>
</dbReference>
<keyword evidence="4 7" id="KW-0378">Hydrolase</keyword>
<dbReference type="Gene3D" id="2.40.70.10">
    <property type="entry name" value="Acid Proteases"/>
    <property type="match status" value="2"/>
</dbReference>
<name>A0AAD4L3D7_9AGAM</name>
<keyword evidence="6" id="KW-1015">Disulfide bond</keyword>
<dbReference type="Proteomes" id="UP001201163">
    <property type="component" value="Unassembled WGS sequence"/>
</dbReference>
<dbReference type="PANTHER" id="PTHR47966">
    <property type="entry name" value="BETA-SITE APP-CLEAVING ENZYME, ISOFORM A-RELATED"/>
    <property type="match status" value="1"/>
</dbReference>
<dbReference type="CDD" id="cd05471">
    <property type="entry name" value="pepsin_like"/>
    <property type="match status" value="1"/>
</dbReference>
<organism evidence="10 11">
    <name type="scientific">Lactarius akahatsu</name>
    <dbReference type="NCBI Taxonomy" id="416441"/>
    <lineage>
        <taxon>Eukaryota</taxon>
        <taxon>Fungi</taxon>
        <taxon>Dikarya</taxon>
        <taxon>Basidiomycota</taxon>
        <taxon>Agaricomycotina</taxon>
        <taxon>Agaricomycetes</taxon>
        <taxon>Russulales</taxon>
        <taxon>Russulaceae</taxon>
        <taxon>Lactarius</taxon>
    </lineage>
</organism>
<evidence type="ECO:0000259" key="9">
    <source>
        <dbReference type="PROSITE" id="PS51767"/>
    </source>
</evidence>
<dbReference type="InterPro" id="IPR001461">
    <property type="entry name" value="Aspartic_peptidase_A1"/>
</dbReference>
<feature type="disulfide bond" evidence="6">
    <location>
        <begin position="130"/>
        <end position="134"/>
    </location>
</feature>
<dbReference type="FunFam" id="2.40.70.10:FF:000115">
    <property type="entry name" value="Lysosomal aspartic protease"/>
    <property type="match status" value="1"/>
</dbReference>
<feature type="active site" evidence="5">
    <location>
        <position position="117"/>
    </location>
</feature>
<evidence type="ECO:0000256" key="4">
    <source>
        <dbReference type="ARBA" id="ARBA00022801"/>
    </source>
</evidence>